<dbReference type="GO" id="GO:0007094">
    <property type="term" value="P:mitotic spindle assembly checkpoint signaling"/>
    <property type="evidence" value="ECO:0007669"/>
    <property type="project" value="InterPro"/>
</dbReference>
<evidence type="ECO:0000259" key="1">
    <source>
        <dbReference type="Pfam" id="PF08311"/>
    </source>
</evidence>
<dbReference type="Proteomes" id="UP000594261">
    <property type="component" value="Chromosome 12"/>
</dbReference>
<protein>
    <recommendedName>
        <fullName evidence="1">BUB1 N-terminal domain-containing protein</fullName>
    </recommendedName>
</protein>
<reference evidence="2 3" key="1">
    <citation type="journal article" date="2016" name="G3 (Bethesda)">
        <title>First Draft Assembly and Annotation of the Genome of a California Endemic Oak Quercus lobata Nee (Fagaceae).</title>
        <authorList>
            <person name="Sork V.L."/>
            <person name="Fitz-Gibbon S.T."/>
            <person name="Puiu D."/>
            <person name="Crepeau M."/>
            <person name="Gugger P.F."/>
            <person name="Sherman R."/>
            <person name="Stevens K."/>
            <person name="Langley C.H."/>
            <person name="Pellegrini M."/>
            <person name="Salzberg S.L."/>
        </authorList>
    </citation>
    <scope>NUCLEOTIDE SEQUENCE [LARGE SCALE GENOMIC DNA]</scope>
    <source>
        <strain evidence="2 3">cv. SW786</strain>
    </source>
</reference>
<keyword evidence="3" id="KW-1185">Reference proteome</keyword>
<dbReference type="PANTHER" id="PTHR14030:SF2">
    <property type="entry name" value="OS11G0128700 PROTEIN"/>
    <property type="match status" value="1"/>
</dbReference>
<feature type="domain" description="BUB1 N-terminal" evidence="1">
    <location>
        <begin position="2"/>
        <end position="46"/>
    </location>
</feature>
<dbReference type="InterPro" id="IPR015661">
    <property type="entry name" value="Bub1/Mad3"/>
</dbReference>
<dbReference type="InterPro" id="IPR013212">
    <property type="entry name" value="Mad3/Bub1_I"/>
</dbReference>
<proteinExistence type="predicted"/>
<dbReference type="GO" id="GO:0004672">
    <property type="term" value="F:protein kinase activity"/>
    <property type="evidence" value="ECO:0007669"/>
    <property type="project" value="TreeGrafter"/>
</dbReference>
<evidence type="ECO:0000313" key="2">
    <source>
        <dbReference type="EnsemblPlants" id="QL12p022210:mrna"/>
    </source>
</evidence>
<dbReference type="GO" id="GO:0051754">
    <property type="term" value="P:meiotic sister chromatid cohesion, centromeric"/>
    <property type="evidence" value="ECO:0007669"/>
    <property type="project" value="TreeGrafter"/>
</dbReference>
<evidence type="ECO:0000313" key="3">
    <source>
        <dbReference type="Proteomes" id="UP000594261"/>
    </source>
</evidence>
<dbReference type="Pfam" id="PF08311">
    <property type="entry name" value="Mad3_BUB1_I"/>
    <property type="match status" value="1"/>
</dbReference>
<dbReference type="Gene3D" id="1.25.40.430">
    <property type="match status" value="1"/>
</dbReference>
<name>A0A7N2N3T9_QUELO</name>
<dbReference type="AlphaFoldDB" id="A0A7N2N3T9"/>
<dbReference type="InParanoid" id="A0A7N2N3T9"/>
<reference evidence="2" key="2">
    <citation type="submission" date="2021-01" db="UniProtKB">
        <authorList>
            <consortium name="EnsemblPlants"/>
        </authorList>
    </citation>
    <scope>IDENTIFICATION</scope>
</reference>
<dbReference type="EnsemblPlants" id="QL12p022210:mrna">
    <property type="protein sequence ID" value="QL12p022210:mrna"/>
    <property type="gene ID" value="QL12p022210"/>
</dbReference>
<dbReference type="EMBL" id="LRBV02000012">
    <property type="status" value="NOT_ANNOTATED_CDS"/>
    <property type="molecule type" value="Genomic_DNA"/>
</dbReference>
<sequence length="128" mass="14722">MKDSLPSQVLNEKLPRFLQKCAQTFDSDRRYKNDLRYLRVWLQLLFLSLSMADKKLGFFTIKEEDYGGIKRGEARTTTERRITKEAISSKLVGTDKQEFNADVGHFGVGICHDICFSKVATFLSRCGF</sequence>
<organism evidence="2 3">
    <name type="scientific">Quercus lobata</name>
    <name type="common">Valley oak</name>
    <dbReference type="NCBI Taxonomy" id="97700"/>
    <lineage>
        <taxon>Eukaryota</taxon>
        <taxon>Viridiplantae</taxon>
        <taxon>Streptophyta</taxon>
        <taxon>Embryophyta</taxon>
        <taxon>Tracheophyta</taxon>
        <taxon>Spermatophyta</taxon>
        <taxon>Magnoliopsida</taxon>
        <taxon>eudicotyledons</taxon>
        <taxon>Gunneridae</taxon>
        <taxon>Pentapetalae</taxon>
        <taxon>rosids</taxon>
        <taxon>fabids</taxon>
        <taxon>Fagales</taxon>
        <taxon>Fagaceae</taxon>
        <taxon>Quercus</taxon>
    </lineage>
</organism>
<accession>A0A7N2N3T9</accession>
<dbReference type="PANTHER" id="PTHR14030">
    <property type="entry name" value="MITOTIC CHECKPOINT SERINE/THREONINE-PROTEIN KINASE BUB1"/>
    <property type="match status" value="1"/>
</dbReference>
<dbReference type="Gramene" id="QL12p022210:mrna">
    <property type="protein sequence ID" value="QL12p022210:mrna"/>
    <property type="gene ID" value="QL12p022210"/>
</dbReference>